<evidence type="ECO:0000313" key="2">
    <source>
        <dbReference type="Proteomes" id="UP000264589"/>
    </source>
</evidence>
<name>A0A371RLC7_9PROT</name>
<dbReference type="Proteomes" id="UP000264589">
    <property type="component" value="Unassembled WGS sequence"/>
</dbReference>
<keyword evidence="2" id="KW-1185">Reference proteome</keyword>
<evidence type="ECO:0000313" key="1">
    <source>
        <dbReference type="EMBL" id="RFB06243.1"/>
    </source>
</evidence>
<protein>
    <recommendedName>
        <fullName evidence="3">Acyl-protein synthetase LuxE domain-containing protein</fullName>
    </recommendedName>
</protein>
<proteinExistence type="predicted"/>
<comment type="caution">
    <text evidence="1">The sequence shown here is derived from an EMBL/GenBank/DDBJ whole genome shotgun (WGS) entry which is preliminary data.</text>
</comment>
<reference evidence="1 2" key="1">
    <citation type="submission" date="2018-08" db="EMBL/GenBank/DDBJ databases">
        <title>Parvularcula sp. SM1705, isolated from surface water of the South Sea China.</title>
        <authorList>
            <person name="Sun L."/>
        </authorList>
    </citation>
    <scope>NUCLEOTIDE SEQUENCE [LARGE SCALE GENOMIC DNA]</scope>
    <source>
        <strain evidence="1 2">SM1705</strain>
    </source>
</reference>
<accession>A0A371RLC7</accession>
<dbReference type="OrthoDB" id="3597198at2"/>
<dbReference type="RefSeq" id="WP_116392877.1">
    <property type="nucleotide sequence ID" value="NZ_QUQO01000001.1"/>
</dbReference>
<dbReference type="InParanoid" id="A0A371RLC7"/>
<sequence>MNARQTLLDKIADPALFEWDPDEVEALQLEAAREVFAERRQQIPVLDRRARDVGIESIEKLEDLVPLLFFHTTYKSYPSSFVEKGKWKHMLQWLTTLSTADVTDVDVEGVETVDDWIARLRAAGHRVLATSGSSGKVSFLNQSEGDYQRKKRHFTKTMGWPFVKPAQDRPFFSIGPSKGFNSAVEASNIQAEIWGREGDIHFLTDDPLLIADVSAGASLRTRMAAGTATPSEIESFREKTAQQGTRMNERLTELAEMIIAKRKEPVFVAALWAQHMMIIERARELGVGDGEFHPDSVVAAGGGVKGVKLPPDYKEQVTAFYGNVVRPMGYGMTEMAQRWPACEHKRYHRPPGLIMLPLEREGERLLTREDAKDGVVEGRFAFLDLLFDGRWGGIISGDKVQVDFGRCPCGRPGPTLLDTITRYAQPGEDDHIGCAGTIDSYVKGALTQ</sequence>
<dbReference type="AlphaFoldDB" id="A0A371RLC7"/>
<dbReference type="EMBL" id="QUQO01000001">
    <property type="protein sequence ID" value="RFB06243.1"/>
    <property type="molecule type" value="Genomic_DNA"/>
</dbReference>
<evidence type="ECO:0008006" key="3">
    <source>
        <dbReference type="Google" id="ProtNLM"/>
    </source>
</evidence>
<organism evidence="1 2">
    <name type="scientific">Parvularcula marina</name>
    <dbReference type="NCBI Taxonomy" id="2292771"/>
    <lineage>
        <taxon>Bacteria</taxon>
        <taxon>Pseudomonadati</taxon>
        <taxon>Pseudomonadota</taxon>
        <taxon>Alphaproteobacteria</taxon>
        <taxon>Parvularculales</taxon>
        <taxon>Parvularculaceae</taxon>
        <taxon>Parvularcula</taxon>
    </lineage>
</organism>
<gene>
    <name evidence="1" type="ORF">DX908_13790</name>
</gene>